<evidence type="ECO:0000256" key="2">
    <source>
        <dbReference type="ARBA" id="ARBA00004651"/>
    </source>
</evidence>
<evidence type="ECO:0000313" key="12">
    <source>
        <dbReference type="Ensembl" id="ENSPKIP00000006231.1"/>
    </source>
</evidence>
<keyword evidence="7" id="KW-0965">Cell junction</keyword>
<dbReference type="Gene3D" id="1.20.140.150">
    <property type="match status" value="1"/>
</dbReference>
<evidence type="ECO:0000256" key="10">
    <source>
        <dbReference type="SAM" id="MobiDB-lite"/>
    </source>
</evidence>
<organism evidence="12 13">
    <name type="scientific">Paramormyrops kingsleyae</name>
    <dbReference type="NCBI Taxonomy" id="1676925"/>
    <lineage>
        <taxon>Eukaryota</taxon>
        <taxon>Metazoa</taxon>
        <taxon>Chordata</taxon>
        <taxon>Craniata</taxon>
        <taxon>Vertebrata</taxon>
        <taxon>Euteleostomi</taxon>
        <taxon>Actinopterygii</taxon>
        <taxon>Neopterygii</taxon>
        <taxon>Teleostei</taxon>
        <taxon>Osteoglossocephala</taxon>
        <taxon>Osteoglossomorpha</taxon>
        <taxon>Osteoglossiformes</taxon>
        <taxon>Mormyridae</taxon>
        <taxon>Paramormyrops</taxon>
    </lineage>
</organism>
<evidence type="ECO:0000256" key="1">
    <source>
        <dbReference type="ARBA" id="ARBA00004435"/>
    </source>
</evidence>
<dbReference type="PANTHER" id="PTHR12002">
    <property type="entry name" value="CLAUDIN"/>
    <property type="match status" value="1"/>
</dbReference>
<protein>
    <recommendedName>
        <fullName evidence="14">Claudin 23a</fullName>
    </recommendedName>
</protein>
<keyword evidence="6 11" id="KW-0812">Transmembrane</keyword>
<evidence type="ECO:0000256" key="4">
    <source>
        <dbReference type="ARBA" id="ARBA00022427"/>
    </source>
</evidence>
<comment type="subcellular location">
    <subcellularLocation>
        <location evidence="1">Cell junction</location>
        <location evidence="1">Tight junction</location>
    </subcellularLocation>
    <subcellularLocation>
        <location evidence="2">Cell membrane</location>
        <topology evidence="2">Multi-pass membrane protein</topology>
    </subcellularLocation>
</comment>
<keyword evidence="5" id="KW-1003">Cell membrane</keyword>
<name>A0A3B3QLE0_9TELE</name>
<sequence length="256" mass="28052">MRTPSILVFGIVFAPCGLVLDLTSTVAPHWRIIRNIPNEAPDIILQQGIWDICQASTTTRKVTCNQPNPTYFSQQIIPIAKGLMIASLLVTLLGLAVAIAGVRCWRERPNWIIAGIGGFFIFLSGVMTLIPISWYTHIFTAIPAESQSITPGYCIFLGFIGGIMEVLSGSALIIGMCSCCGGWNRGERRSSNKSTYFHNTAAMPRRIEVPSISRTRSDASSVPYSRDTLDGRDFPQAKPSGRINTTYSSRMCDADL</sequence>
<feature type="transmembrane region" description="Helical" evidence="11">
    <location>
        <begin position="7"/>
        <end position="27"/>
    </location>
</feature>
<feature type="compositionally biased region" description="Polar residues" evidence="10">
    <location>
        <begin position="212"/>
        <end position="223"/>
    </location>
</feature>
<accession>A0A3B3QLE0</accession>
<feature type="transmembrane region" description="Helical" evidence="11">
    <location>
        <begin position="155"/>
        <end position="183"/>
    </location>
</feature>
<keyword evidence="13" id="KW-1185">Reference proteome</keyword>
<evidence type="ECO:0000313" key="13">
    <source>
        <dbReference type="Proteomes" id="UP000261540"/>
    </source>
</evidence>
<reference evidence="12" key="2">
    <citation type="submission" date="2025-09" db="UniProtKB">
        <authorList>
            <consortium name="Ensembl"/>
        </authorList>
    </citation>
    <scope>IDENTIFICATION</scope>
</reference>
<dbReference type="GO" id="GO:0005923">
    <property type="term" value="C:bicellular tight junction"/>
    <property type="evidence" value="ECO:0007669"/>
    <property type="project" value="UniProtKB-SubCell"/>
</dbReference>
<evidence type="ECO:0000256" key="11">
    <source>
        <dbReference type="SAM" id="Phobius"/>
    </source>
</evidence>
<dbReference type="AlphaFoldDB" id="A0A3B3QLE0"/>
<evidence type="ECO:0000256" key="6">
    <source>
        <dbReference type="ARBA" id="ARBA00022692"/>
    </source>
</evidence>
<dbReference type="GO" id="GO:0005198">
    <property type="term" value="F:structural molecule activity"/>
    <property type="evidence" value="ECO:0007669"/>
    <property type="project" value="InterPro"/>
</dbReference>
<feature type="transmembrane region" description="Helical" evidence="11">
    <location>
        <begin position="111"/>
        <end position="135"/>
    </location>
</feature>
<feature type="region of interest" description="Disordered" evidence="10">
    <location>
        <begin position="212"/>
        <end position="246"/>
    </location>
</feature>
<feature type="transmembrane region" description="Helical" evidence="11">
    <location>
        <begin position="76"/>
        <end position="99"/>
    </location>
</feature>
<evidence type="ECO:0000256" key="8">
    <source>
        <dbReference type="ARBA" id="ARBA00022989"/>
    </source>
</evidence>
<dbReference type="Ensembl" id="ENSPKIT00000030252.1">
    <property type="protein sequence ID" value="ENSPKIP00000006231.1"/>
    <property type="gene ID" value="ENSPKIG00000022590.1"/>
</dbReference>
<keyword evidence="4" id="KW-0796">Tight junction</keyword>
<dbReference type="GO" id="GO:0005886">
    <property type="term" value="C:plasma membrane"/>
    <property type="evidence" value="ECO:0007669"/>
    <property type="project" value="UniProtKB-SubCell"/>
</dbReference>
<reference evidence="12" key="1">
    <citation type="submission" date="2025-08" db="UniProtKB">
        <authorList>
            <consortium name="Ensembl"/>
        </authorList>
    </citation>
    <scope>IDENTIFICATION</scope>
</reference>
<keyword evidence="8 11" id="KW-1133">Transmembrane helix</keyword>
<evidence type="ECO:0000256" key="3">
    <source>
        <dbReference type="ARBA" id="ARBA00008295"/>
    </source>
</evidence>
<dbReference type="Proteomes" id="UP000261540">
    <property type="component" value="Unplaced"/>
</dbReference>
<dbReference type="InterPro" id="IPR006187">
    <property type="entry name" value="Claudin"/>
</dbReference>
<proteinExistence type="inferred from homology"/>
<comment type="similarity">
    <text evidence="3">Belongs to the claudin family.</text>
</comment>
<keyword evidence="9 11" id="KW-0472">Membrane</keyword>
<evidence type="ECO:0000256" key="9">
    <source>
        <dbReference type="ARBA" id="ARBA00023136"/>
    </source>
</evidence>
<dbReference type="Pfam" id="PF00822">
    <property type="entry name" value="PMP22_Claudin"/>
    <property type="match status" value="1"/>
</dbReference>
<dbReference type="GeneTree" id="ENSGT00390000006975"/>
<evidence type="ECO:0000256" key="5">
    <source>
        <dbReference type="ARBA" id="ARBA00022475"/>
    </source>
</evidence>
<dbReference type="InterPro" id="IPR004031">
    <property type="entry name" value="PMP22/EMP/MP20/Claudin"/>
</dbReference>
<dbReference type="PRINTS" id="PR01077">
    <property type="entry name" value="CLAUDIN"/>
</dbReference>
<evidence type="ECO:0000256" key="7">
    <source>
        <dbReference type="ARBA" id="ARBA00022949"/>
    </source>
</evidence>
<evidence type="ECO:0008006" key="14">
    <source>
        <dbReference type="Google" id="ProtNLM"/>
    </source>
</evidence>